<dbReference type="GO" id="GO:0046872">
    <property type="term" value="F:metal ion binding"/>
    <property type="evidence" value="ECO:0007669"/>
    <property type="project" value="UniProtKB-KW"/>
</dbReference>
<keyword evidence="10" id="KW-1185">Reference proteome</keyword>
<keyword evidence="4" id="KW-0378">Hydrolase</keyword>
<dbReference type="Pfam" id="PF00884">
    <property type="entry name" value="Sulfatase"/>
    <property type="match status" value="1"/>
</dbReference>
<dbReference type="InterPro" id="IPR000917">
    <property type="entry name" value="Sulfatase_N"/>
</dbReference>
<reference evidence="9" key="2">
    <citation type="journal article" date="2008" name="Genome Biol.">
        <title>Improved genome assembly and evidence-based global gene model set for the chordate Ciona intestinalis: new insight into intron and operon populations.</title>
        <authorList>
            <person name="Satou Y."/>
            <person name="Mineta K."/>
            <person name="Ogasawara M."/>
            <person name="Sasakura Y."/>
            <person name="Shoguchi E."/>
            <person name="Ueno K."/>
            <person name="Yamada L."/>
            <person name="Matsumoto J."/>
            <person name="Wasserscheid J."/>
            <person name="Dewar K."/>
            <person name="Wiley G.B."/>
            <person name="Macmil S.L."/>
            <person name="Roe B.A."/>
            <person name="Zeller R.W."/>
            <person name="Hastings K.E."/>
            <person name="Lemaire P."/>
            <person name="Lindquist E."/>
            <person name="Endo T."/>
            <person name="Hotta K."/>
            <person name="Inaba K."/>
        </authorList>
    </citation>
    <scope>NUCLEOTIDE SEQUENCE [LARGE SCALE GENOMIC DNA]</scope>
    <source>
        <strain evidence="9">wild type</strain>
    </source>
</reference>
<dbReference type="PANTHER" id="PTHR10342">
    <property type="entry name" value="ARYLSULFATASE"/>
    <property type="match status" value="1"/>
</dbReference>
<name>F7BEW6_CIOIN</name>
<dbReference type="GO" id="GO:0008484">
    <property type="term" value="F:sulfuric ester hydrolase activity"/>
    <property type="evidence" value="ECO:0007669"/>
    <property type="project" value="InterPro"/>
</dbReference>
<evidence type="ECO:0000256" key="6">
    <source>
        <dbReference type="ARBA" id="ARBA00023180"/>
    </source>
</evidence>
<sequence>MTFGTTKSTISSFLLICVVGTVAEATKKPHVVLILADDLGYNDVGYWGQNHGSAAKTPFLDSLAENGVRLENYYTHSVCSPTRGALMTGRNRIDIGLAHGIIHTTQIEGLPLDNVLLPEQLSNCGYNTQMIGKWHLGFSSSKYAPWNRGFHGFYGFLAGSENYWSKWLPMARHSNIGGVDFTDSTTGPTNETWGQYSAHVYASRARYVIQHHDQSKPLFLYLPLQTPHTPLGAPSHYYEPFKDIEDDDRMKYLSMVSVLD</sequence>
<dbReference type="EMBL" id="EAAA01002084">
    <property type="status" value="NOT_ANNOTATED_CDS"/>
    <property type="molecule type" value="Genomic_DNA"/>
</dbReference>
<dbReference type="Gene3D" id="3.40.720.10">
    <property type="entry name" value="Alkaline Phosphatase, subunit A"/>
    <property type="match status" value="1"/>
</dbReference>
<evidence type="ECO:0000313" key="9">
    <source>
        <dbReference type="Ensembl" id="ENSCINP00000023003.2"/>
    </source>
</evidence>
<dbReference type="SUPFAM" id="SSF53649">
    <property type="entry name" value="Alkaline phosphatase-like"/>
    <property type="match status" value="1"/>
</dbReference>
<dbReference type="PANTHER" id="PTHR10342:SF274">
    <property type="entry name" value="ARYLSULFATASE B"/>
    <property type="match status" value="1"/>
</dbReference>
<organism evidence="9 10">
    <name type="scientific">Ciona intestinalis</name>
    <name type="common">Transparent sea squirt</name>
    <name type="synonym">Ascidia intestinalis</name>
    <dbReference type="NCBI Taxonomy" id="7719"/>
    <lineage>
        <taxon>Eukaryota</taxon>
        <taxon>Metazoa</taxon>
        <taxon>Chordata</taxon>
        <taxon>Tunicata</taxon>
        <taxon>Ascidiacea</taxon>
        <taxon>Phlebobranchia</taxon>
        <taxon>Cionidae</taxon>
        <taxon>Ciona</taxon>
    </lineage>
</organism>
<dbReference type="InterPro" id="IPR024607">
    <property type="entry name" value="Sulfatase_CS"/>
</dbReference>
<evidence type="ECO:0000313" key="10">
    <source>
        <dbReference type="Proteomes" id="UP000008144"/>
    </source>
</evidence>
<accession>F7BEW6</accession>
<evidence type="ECO:0000256" key="3">
    <source>
        <dbReference type="ARBA" id="ARBA00022723"/>
    </source>
</evidence>
<keyword evidence="7" id="KW-0732">Signal</keyword>
<dbReference type="AlphaFoldDB" id="F7BEW6"/>
<reference evidence="10" key="1">
    <citation type="journal article" date="2002" name="Science">
        <title>The draft genome of Ciona intestinalis: insights into chordate and vertebrate origins.</title>
        <authorList>
            <person name="Dehal P."/>
            <person name="Satou Y."/>
            <person name="Campbell R.K."/>
            <person name="Chapman J."/>
            <person name="Degnan B."/>
            <person name="De Tomaso A."/>
            <person name="Davidson B."/>
            <person name="Di Gregorio A."/>
            <person name="Gelpke M."/>
            <person name="Goodstein D.M."/>
            <person name="Harafuji N."/>
            <person name="Hastings K.E."/>
            <person name="Ho I."/>
            <person name="Hotta K."/>
            <person name="Huang W."/>
            <person name="Kawashima T."/>
            <person name="Lemaire P."/>
            <person name="Martinez D."/>
            <person name="Meinertzhagen I.A."/>
            <person name="Necula S."/>
            <person name="Nonaka M."/>
            <person name="Putnam N."/>
            <person name="Rash S."/>
            <person name="Saiga H."/>
            <person name="Satake M."/>
            <person name="Terry A."/>
            <person name="Yamada L."/>
            <person name="Wang H.G."/>
            <person name="Awazu S."/>
            <person name="Azumi K."/>
            <person name="Boore J."/>
            <person name="Branno M."/>
            <person name="Chin-Bow S."/>
            <person name="DeSantis R."/>
            <person name="Doyle S."/>
            <person name="Francino P."/>
            <person name="Keys D.N."/>
            <person name="Haga S."/>
            <person name="Hayashi H."/>
            <person name="Hino K."/>
            <person name="Imai K.S."/>
            <person name="Inaba K."/>
            <person name="Kano S."/>
            <person name="Kobayashi K."/>
            <person name="Kobayashi M."/>
            <person name="Lee B.I."/>
            <person name="Makabe K.W."/>
            <person name="Manohar C."/>
            <person name="Matassi G."/>
            <person name="Medina M."/>
            <person name="Mochizuki Y."/>
            <person name="Mount S."/>
            <person name="Morishita T."/>
            <person name="Miura S."/>
            <person name="Nakayama A."/>
            <person name="Nishizaka S."/>
            <person name="Nomoto H."/>
            <person name="Ohta F."/>
            <person name="Oishi K."/>
            <person name="Rigoutsos I."/>
            <person name="Sano M."/>
            <person name="Sasaki A."/>
            <person name="Sasakura Y."/>
            <person name="Shoguchi E."/>
            <person name="Shin-i T."/>
            <person name="Spagnuolo A."/>
            <person name="Stainier D."/>
            <person name="Suzuki M.M."/>
            <person name="Tassy O."/>
            <person name="Takatori N."/>
            <person name="Tokuoka M."/>
            <person name="Yagi K."/>
            <person name="Yoshizaki F."/>
            <person name="Wada S."/>
            <person name="Zhang C."/>
            <person name="Hyatt P.D."/>
            <person name="Larimer F."/>
            <person name="Detter C."/>
            <person name="Doggett N."/>
            <person name="Glavina T."/>
            <person name="Hawkins T."/>
            <person name="Richardson P."/>
            <person name="Lucas S."/>
            <person name="Kohara Y."/>
            <person name="Levine M."/>
            <person name="Satoh N."/>
            <person name="Rokhsar D.S."/>
        </authorList>
    </citation>
    <scope>NUCLEOTIDE SEQUENCE [LARGE SCALE GENOMIC DNA]</scope>
</reference>
<comment type="cofactor">
    <cofactor evidence="1">
        <name>Ca(2+)</name>
        <dbReference type="ChEBI" id="CHEBI:29108"/>
    </cofactor>
</comment>
<evidence type="ECO:0000259" key="8">
    <source>
        <dbReference type="Pfam" id="PF00884"/>
    </source>
</evidence>
<dbReference type="Ensembl" id="ENSCINT00000023249.2">
    <property type="protein sequence ID" value="ENSCINP00000023003.2"/>
    <property type="gene ID" value="ENSCING00000003766.3"/>
</dbReference>
<evidence type="ECO:0000256" key="2">
    <source>
        <dbReference type="ARBA" id="ARBA00008779"/>
    </source>
</evidence>
<dbReference type="InParanoid" id="F7BEW6"/>
<dbReference type="STRING" id="7719.ENSCINP00000023003"/>
<dbReference type="PROSITE" id="PS00149">
    <property type="entry name" value="SULFATASE_2"/>
    <property type="match status" value="1"/>
</dbReference>
<evidence type="ECO:0000256" key="5">
    <source>
        <dbReference type="ARBA" id="ARBA00022837"/>
    </source>
</evidence>
<dbReference type="HOGENOM" id="CLU_006332_3_0_1"/>
<evidence type="ECO:0000256" key="1">
    <source>
        <dbReference type="ARBA" id="ARBA00001913"/>
    </source>
</evidence>
<feature type="chain" id="PRO_5003354058" description="Sulfatase N-terminal domain-containing protein" evidence="7">
    <location>
        <begin position="26"/>
        <end position="260"/>
    </location>
</feature>
<keyword evidence="3" id="KW-0479">Metal-binding</keyword>
<dbReference type="InterPro" id="IPR047115">
    <property type="entry name" value="ARSB"/>
</dbReference>
<evidence type="ECO:0000256" key="7">
    <source>
        <dbReference type="SAM" id="SignalP"/>
    </source>
</evidence>
<proteinExistence type="inferred from homology"/>
<dbReference type="Proteomes" id="UP000008144">
    <property type="component" value="Chromosome 5"/>
</dbReference>
<reference evidence="9" key="3">
    <citation type="submission" date="2025-08" db="UniProtKB">
        <authorList>
            <consortium name="Ensembl"/>
        </authorList>
    </citation>
    <scope>IDENTIFICATION</scope>
</reference>
<keyword evidence="6" id="KW-0325">Glycoprotein</keyword>
<keyword evidence="5" id="KW-0106">Calcium</keyword>
<feature type="signal peptide" evidence="7">
    <location>
        <begin position="1"/>
        <end position="25"/>
    </location>
</feature>
<feature type="domain" description="Sulfatase N-terminal" evidence="8">
    <location>
        <begin position="29"/>
        <end position="249"/>
    </location>
</feature>
<dbReference type="GeneTree" id="ENSGT00940000166538"/>
<dbReference type="PROSITE" id="PS00523">
    <property type="entry name" value="SULFATASE_1"/>
    <property type="match status" value="1"/>
</dbReference>
<dbReference type="InterPro" id="IPR017850">
    <property type="entry name" value="Alkaline_phosphatase_core_sf"/>
</dbReference>
<protein>
    <recommendedName>
        <fullName evidence="8">Sulfatase N-terminal domain-containing protein</fullName>
    </recommendedName>
</protein>
<comment type="similarity">
    <text evidence="2">Belongs to the sulfatase family.</text>
</comment>
<dbReference type="OMA" id="FSHRNAG"/>
<evidence type="ECO:0000256" key="4">
    <source>
        <dbReference type="ARBA" id="ARBA00022801"/>
    </source>
</evidence>
<reference evidence="9" key="4">
    <citation type="submission" date="2025-09" db="UniProtKB">
        <authorList>
            <consortium name="Ensembl"/>
        </authorList>
    </citation>
    <scope>IDENTIFICATION</scope>
</reference>